<dbReference type="EMBL" id="JAPJUH010000001">
    <property type="protein sequence ID" value="MCX3263561.1"/>
    <property type="molecule type" value="Genomic_DNA"/>
</dbReference>
<dbReference type="InterPro" id="IPR016181">
    <property type="entry name" value="Acyl_CoA_acyltransferase"/>
</dbReference>
<dbReference type="Proteomes" id="UP001142592">
    <property type="component" value="Unassembled WGS sequence"/>
</dbReference>
<gene>
    <name evidence="2" type="ORF">OQZ29_02335</name>
</gene>
<accession>A0A9X3I7B7</accession>
<dbReference type="AlphaFoldDB" id="A0A9X3I7B7"/>
<protein>
    <submittedName>
        <fullName evidence="2">GNAT family N-acetyltransferase</fullName>
    </submittedName>
</protein>
<organism evidence="2 3">
    <name type="scientific">Pedobacter agri</name>
    <dbReference type="NCBI Taxonomy" id="454586"/>
    <lineage>
        <taxon>Bacteria</taxon>
        <taxon>Pseudomonadati</taxon>
        <taxon>Bacteroidota</taxon>
        <taxon>Sphingobacteriia</taxon>
        <taxon>Sphingobacteriales</taxon>
        <taxon>Sphingobacteriaceae</taxon>
        <taxon>Pedobacter</taxon>
    </lineage>
</organism>
<feature type="domain" description="N-acetyltransferase" evidence="1">
    <location>
        <begin position="10"/>
        <end position="174"/>
    </location>
</feature>
<name>A0A9X3I7B7_9SPHI</name>
<dbReference type="InterPro" id="IPR000182">
    <property type="entry name" value="GNAT_dom"/>
</dbReference>
<dbReference type="SUPFAM" id="SSF55729">
    <property type="entry name" value="Acyl-CoA N-acyltransferases (Nat)"/>
    <property type="match status" value="1"/>
</dbReference>
<dbReference type="PANTHER" id="PTHR43792:SF16">
    <property type="entry name" value="N-ACETYLTRANSFERASE DOMAIN-CONTAINING PROTEIN"/>
    <property type="match status" value="1"/>
</dbReference>
<dbReference type="Pfam" id="PF13302">
    <property type="entry name" value="Acetyltransf_3"/>
    <property type="match status" value="1"/>
</dbReference>
<keyword evidence="3" id="KW-1185">Reference proteome</keyword>
<dbReference type="PANTHER" id="PTHR43792">
    <property type="entry name" value="GNAT FAMILY, PUTATIVE (AFU_ORTHOLOGUE AFUA_3G00765)-RELATED-RELATED"/>
    <property type="match status" value="1"/>
</dbReference>
<dbReference type="Gene3D" id="3.40.630.30">
    <property type="match status" value="1"/>
</dbReference>
<reference evidence="2" key="1">
    <citation type="submission" date="2022-11" db="EMBL/GenBank/DDBJ databases">
        <authorList>
            <person name="Graham C."/>
            <person name="Newman J.D."/>
        </authorList>
    </citation>
    <scope>NUCLEOTIDE SEQUENCE</scope>
    <source>
        <strain evidence="2">DSM 19486</strain>
    </source>
</reference>
<evidence type="ECO:0000313" key="2">
    <source>
        <dbReference type="EMBL" id="MCX3263561.1"/>
    </source>
</evidence>
<proteinExistence type="predicted"/>
<sequence>MNAFIETERLILRELEITDARGMFEMDSDPLVHRFLGNNPVSTISQSTADIAFIQAQYQENGIGRWAVMEKDSNQFIGWSGLKLIRDINNNHSNYYDIGYRFNRKFWGKGYATESARAAIDYGFEELNLDQIIGIADVENHDSIKVLEKLGLKKINVFDYKGRDHHWLETEKRF</sequence>
<dbReference type="InterPro" id="IPR051531">
    <property type="entry name" value="N-acetyltransferase"/>
</dbReference>
<dbReference type="GO" id="GO:0016747">
    <property type="term" value="F:acyltransferase activity, transferring groups other than amino-acyl groups"/>
    <property type="evidence" value="ECO:0007669"/>
    <property type="project" value="InterPro"/>
</dbReference>
<evidence type="ECO:0000259" key="1">
    <source>
        <dbReference type="PROSITE" id="PS51186"/>
    </source>
</evidence>
<dbReference type="PROSITE" id="PS51186">
    <property type="entry name" value="GNAT"/>
    <property type="match status" value="1"/>
</dbReference>
<dbReference type="RefSeq" id="WP_010599972.1">
    <property type="nucleotide sequence ID" value="NZ_JAPJUH010000001.1"/>
</dbReference>
<evidence type="ECO:0000313" key="3">
    <source>
        <dbReference type="Proteomes" id="UP001142592"/>
    </source>
</evidence>
<comment type="caution">
    <text evidence="2">The sequence shown here is derived from an EMBL/GenBank/DDBJ whole genome shotgun (WGS) entry which is preliminary data.</text>
</comment>